<evidence type="ECO:0000256" key="6">
    <source>
        <dbReference type="SAM" id="MobiDB-lite"/>
    </source>
</evidence>
<keyword evidence="5 7" id="KW-0472">Membrane</keyword>
<feature type="transmembrane region" description="Helical" evidence="7">
    <location>
        <begin position="1355"/>
        <end position="1374"/>
    </location>
</feature>
<comment type="similarity">
    <text evidence="2">Belongs to the anion exchanger (TC 2.A.31.3) family.</text>
</comment>
<evidence type="ECO:0000313" key="10">
    <source>
        <dbReference type="Proteomes" id="UP000289738"/>
    </source>
</evidence>
<feature type="transmembrane region" description="Helical" evidence="7">
    <location>
        <begin position="773"/>
        <end position="801"/>
    </location>
</feature>
<dbReference type="PANTHER" id="PTHR11453">
    <property type="entry name" value="ANION EXCHANGE PROTEIN"/>
    <property type="match status" value="1"/>
</dbReference>
<dbReference type="InterPro" id="IPR003020">
    <property type="entry name" value="HCO3_transpt_euk"/>
</dbReference>
<name>A0A444XY00_ARAHY</name>
<feature type="transmembrane region" description="Helical" evidence="7">
    <location>
        <begin position="286"/>
        <end position="305"/>
    </location>
</feature>
<dbReference type="Pfam" id="PF00955">
    <property type="entry name" value="HCO3_cotransp"/>
    <property type="match status" value="6"/>
</dbReference>
<proteinExistence type="inferred from homology"/>
<evidence type="ECO:0000256" key="5">
    <source>
        <dbReference type="ARBA" id="ARBA00023136"/>
    </source>
</evidence>
<dbReference type="GO" id="GO:0005452">
    <property type="term" value="F:solute:inorganic anion antiporter activity"/>
    <property type="evidence" value="ECO:0007669"/>
    <property type="project" value="InterPro"/>
</dbReference>
<comment type="subcellular location">
    <subcellularLocation>
        <location evidence="1">Membrane</location>
        <topology evidence="1">Multi-pass membrane protein</topology>
    </subcellularLocation>
</comment>
<feature type="compositionally biased region" description="Acidic residues" evidence="6">
    <location>
        <begin position="588"/>
        <end position="597"/>
    </location>
</feature>
<feature type="domain" description="Bicarbonate transporter-like transmembrane" evidence="8">
    <location>
        <begin position="4"/>
        <end position="181"/>
    </location>
</feature>
<reference evidence="9 10" key="1">
    <citation type="submission" date="2019-01" db="EMBL/GenBank/DDBJ databases">
        <title>Sequencing of cultivated peanut Arachis hypogaea provides insights into genome evolution and oil improvement.</title>
        <authorList>
            <person name="Chen X."/>
        </authorList>
    </citation>
    <scope>NUCLEOTIDE SEQUENCE [LARGE SCALE GENOMIC DNA]</scope>
    <source>
        <strain evidence="10">cv. Fuhuasheng</strain>
        <tissue evidence="9">Leaves</tissue>
    </source>
</reference>
<keyword evidence="4 7" id="KW-1133">Transmembrane helix</keyword>
<sequence length="1594" mass="180099">MGAAFQGISTDFKGRIKYYKHDWVSAFSSGARILAPTFYIFFASALPVIAFGEQLSRDTGGRLSAVEALTSTALCGIIHSIFGGQPLLILGVAEPTVIMYSYLYKFSISLPAIGKELFLPWAGWVCVWSALFLILLAIFNACSVITRFTRVAGELFGMLITVLFFQEAVKGVVEEFREPKSEHGEKAEFYWQYINGLFAVIFAFGVLLTSMKTRKARSWLYGTGWMRSLLADYGIPLMVVLWTAVSYAKPRGVPKDVPRRLDSPLPWEPQSLYHWTIVKDMGKVPIPYIFAGIIPAVMIAGLYFFDHNVASQMAQQHEYNLQKPSSYHYDMLLLGIMTLICGLLGVPPSNGVLPQSPMHTKSLAMLRKKMVKSARECIRMNKTNSEIYGEMHDVLRRMDAEPTARELQNLREAVMNPDNKDGTSKGFDPEKHIDEHLPVRVKEQRVSNLLQSVLIGLSVLAISVIKRIPTSVLWGYFAYMAIDSLPGNQFWERILLLFVTKSRRSHASYVETVPYKTIVTFTALQILYFGICFGLTWVPVGGILFPLPFFLLIVIRERLLPKMFNPDHLKELDSSEYEEVEGAPQLEPDTEDSGEEDEFCDAELLDEMTTHRGELKHRNVSFDRGQRTSVDHLDLEKGGIKIQWVRWDVGEIEIGEEDEFCDAELLDEMTTHRGELKHRNVSFDRGQRTSVDHLSSTPWCSISPFTLYFQSFNGASAIDEHLPVRVKEQRISNLLQSILIGLSVLAISVIKRIPTSNFGRFSCLICGDALQILYFGICFGLTWVPVGGILFPLPFFLLIVIRERLLPKMFNPDHLKELDSSEYEKVEGAPQPEPDTEDSGEEDEFCDAELLDEMTTHRGELKHRNVSFDRGQRTSVDHHYSSEMGKMGTPFKGIIQDVKGRAECYKQDWVLSFCSGLRLLAPTFYIFFASALPVIAFGEQLSRDTDGSLSTVEALASTAICGIIHSIIGGQPLLIVGVAEPTVIMYSYLYNFSKKTPELGAKLFLPWAGWVNVWSALFLIVLGIFNACTVITRFTRVAGELFGMLITVLFFQQAIKGLVEEFGTPKNENQLAEEFQFQWRYINGLLGIIFSFGVLVTSLKTRKARTWLYGTGWLRSFIADYGVPLMVVLWTALSYVVPGKVPEGVPRRLVSPLPWESASLYHWTVVKDMGQVPFLYIVAAIIPAFMIAGLYFFDHSVSSQMAQQEEFNLQKPSAYHYDMFLLGIMTLICGLLGLPPSNGVIPQSPMHTKSLAVLRKQLIRKEVVKSAKECIKLKKTKSEIYGKMQAVFEEMDTDPTVSFVGLISLHLQSLLQAKELENLKEAVMNPDAKDGTKKNFDLEEHIDDYLPVRVNEQRMTNLMQSLLIGLSVLAISIIKRIPTSVLWGYFAYMAIDSLPGNQFWERILLLFIAPRRRSRILEGSHASFVETVPFKTIAAFTGFQLAYFAVCYGMTWIPIGGILFPLPFFLLILVREHLLPRLFKPRDLQELDASEYEEILGAPRGSLSMSLQDKEPGNSDESVEDYCDAEILDEMTTSRGELKLRAVSFNDGNSNNDGDRSFNVRNRSFNVRNRRSFNARYRHSFNDRYLHSFNGNAV</sequence>
<evidence type="ECO:0000259" key="8">
    <source>
        <dbReference type="Pfam" id="PF00955"/>
    </source>
</evidence>
<feature type="transmembrane region" description="Helical" evidence="7">
    <location>
        <begin position="1037"/>
        <end position="1059"/>
    </location>
</feature>
<feature type="transmembrane region" description="Helical" evidence="7">
    <location>
        <begin position="229"/>
        <end position="248"/>
    </location>
</feature>
<feature type="transmembrane region" description="Helical" evidence="7">
    <location>
        <begin position="73"/>
        <end position="98"/>
    </location>
</feature>
<dbReference type="GO" id="GO:0005886">
    <property type="term" value="C:plasma membrane"/>
    <property type="evidence" value="ECO:0007669"/>
    <property type="project" value="TreeGrafter"/>
</dbReference>
<feature type="domain" description="Bicarbonate transporter-like transmembrane" evidence="8">
    <location>
        <begin position="1084"/>
        <end position="1257"/>
    </location>
</feature>
<feature type="transmembrane region" description="Helical" evidence="7">
    <location>
        <begin position="1004"/>
        <end position="1025"/>
    </location>
</feature>
<dbReference type="GO" id="GO:0006820">
    <property type="term" value="P:monoatomic anion transport"/>
    <property type="evidence" value="ECO:0007669"/>
    <property type="project" value="InterPro"/>
</dbReference>
<dbReference type="InterPro" id="IPR011531">
    <property type="entry name" value="HCO3_transpt-like_TM_dom"/>
</dbReference>
<feature type="transmembrane region" description="Helical" evidence="7">
    <location>
        <begin position="326"/>
        <end position="346"/>
    </location>
</feature>
<feature type="transmembrane region" description="Helical" evidence="7">
    <location>
        <begin position="526"/>
        <end position="555"/>
    </location>
</feature>
<keyword evidence="3 7" id="KW-0812">Transmembrane</keyword>
<accession>A0A444XY00</accession>
<evidence type="ECO:0000256" key="7">
    <source>
        <dbReference type="SAM" id="Phobius"/>
    </source>
</evidence>
<dbReference type="GO" id="GO:0050801">
    <property type="term" value="P:monoatomic ion homeostasis"/>
    <property type="evidence" value="ECO:0007669"/>
    <property type="project" value="TreeGrafter"/>
</dbReference>
<dbReference type="Gene3D" id="1.10.287.570">
    <property type="entry name" value="Helical hairpin bin"/>
    <property type="match status" value="2"/>
</dbReference>
<feature type="transmembrane region" description="Helical" evidence="7">
    <location>
        <begin position="1174"/>
        <end position="1193"/>
    </location>
</feature>
<feature type="region of interest" description="Disordered" evidence="6">
    <location>
        <begin position="575"/>
        <end position="597"/>
    </location>
</feature>
<feature type="transmembrane region" description="Helical" evidence="7">
    <location>
        <begin position="1079"/>
        <end position="1097"/>
    </location>
</feature>
<feature type="transmembrane region" description="Helical" evidence="7">
    <location>
        <begin position="118"/>
        <end position="139"/>
    </location>
</feature>
<feature type="domain" description="Bicarbonate transporter-like transmembrane" evidence="8">
    <location>
        <begin position="439"/>
        <end position="575"/>
    </location>
</feature>
<feature type="transmembrane region" description="Helical" evidence="7">
    <location>
        <begin position="1214"/>
        <end position="1234"/>
    </location>
</feature>
<feature type="transmembrane region" description="Helical" evidence="7">
    <location>
        <begin position="151"/>
        <end position="169"/>
    </location>
</feature>
<evidence type="ECO:0000256" key="1">
    <source>
        <dbReference type="ARBA" id="ARBA00004141"/>
    </source>
</evidence>
<evidence type="ECO:0000256" key="3">
    <source>
        <dbReference type="ARBA" id="ARBA00022692"/>
    </source>
</evidence>
<feature type="transmembrane region" description="Helical" evidence="7">
    <location>
        <begin position="1452"/>
        <end position="1470"/>
    </location>
</feature>
<protein>
    <recommendedName>
        <fullName evidence="8">Bicarbonate transporter-like transmembrane domain-containing protein</fullName>
    </recommendedName>
</protein>
<feature type="compositionally biased region" description="Acidic residues" evidence="6">
    <location>
        <begin position="834"/>
        <end position="843"/>
    </location>
</feature>
<dbReference type="EMBL" id="SDMP01000018">
    <property type="protein sequence ID" value="RYQ94556.1"/>
    <property type="molecule type" value="Genomic_DNA"/>
</dbReference>
<organism evidence="9 10">
    <name type="scientific">Arachis hypogaea</name>
    <name type="common">Peanut</name>
    <dbReference type="NCBI Taxonomy" id="3818"/>
    <lineage>
        <taxon>Eukaryota</taxon>
        <taxon>Viridiplantae</taxon>
        <taxon>Streptophyta</taxon>
        <taxon>Embryophyta</taxon>
        <taxon>Tracheophyta</taxon>
        <taxon>Spermatophyta</taxon>
        <taxon>Magnoliopsida</taxon>
        <taxon>eudicotyledons</taxon>
        <taxon>Gunneridae</taxon>
        <taxon>Pentapetalae</taxon>
        <taxon>rosids</taxon>
        <taxon>fabids</taxon>
        <taxon>Fabales</taxon>
        <taxon>Fabaceae</taxon>
        <taxon>Papilionoideae</taxon>
        <taxon>50 kb inversion clade</taxon>
        <taxon>dalbergioids sensu lato</taxon>
        <taxon>Dalbergieae</taxon>
        <taxon>Pterocarpus clade</taxon>
        <taxon>Arachis</taxon>
    </lineage>
</organism>
<feature type="transmembrane region" description="Helical" evidence="7">
    <location>
        <begin position="33"/>
        <end position="52"/>
    </location>
</feature>
<gene>
    <name evidence="9" type="ORF">Ahy_B08g089496</name>
</gene>
<keyword evidence="10" id="KW-1185">Reference proteome</keyword>
<dbReference type="Proteomes" id="UP000289738">
    <property type="component" value="Chromosome B08"/>
</dbReference>
<feature type="transmembrane region" description="Helical" evidence="7">
    <location>
        <begin position="919"/>
        <end position="937"/>
    </location>
</feature>
<feature type="region of interest" description="Disordered" evidence="6">
    <location>
        <begin position="821"/>
        <end position="843"/>
    </location>
</feature>
<evidence type="ECO:0000256" key="2">
    <source>
        <dbReference type="ARBA" id="ARBA00006262"/>
    </source>
</evidence>
<feature type="transmembrane region" description="Helical" evidence="7">
    <location>
        <begin position="189"/>
        <end position="208"/>
    </location>
</feature>
<dbReference type="STRING" id="3818.A0A444XY00"/>
<feature type="transmembrane region" description="Helical" evidence="7">
    <location>
        <begin position="973"/>
        <end position="992"/>
    </location>
</feature>
<feature type="domain" description="Bicarbonate transporter-like transmembrane" evidence="8">
    <location>
        <begin position="890"/>
        <end position="1066"/>
    </location>
</feature>
<dbReference type="PANTHER" id="PTHR11453:SF133">
    <property type="entry name" value="BORON TRANSPORTER-LIKE PROTEIN"/>
    <property type="match status" value="1"/>
</dbReference>
<feature type="transmembrane region" description="Helical" evidence="7">
    <location>
        <begin position="949"/>
        <end position="968"/>
    </location>
</feature>
<comment type="caution">
    <text evidence="9">The sequence shown here is derived from an EMBL/GenBank/DDBJ whole genome shotgun (WGS) entry which is preliminary data.</text>
</comment>
<evidence type="ECO:0000313" key="9">
    <source>
        <dbReference type="EMBL" id="RYQ94556.1"/>
    </source>
</evidence>
<evidence type="ECO:0000256" key="4">
    <source>
        <dbReference type="ARBA" id="ARBA00022989"/>
    </source>
</evidence>
<feature type="domain" description="Bicarbonate transporter-like transmembrane" evidence="8">
    <location>
        <begin position="1348"/>
        <end position="1490"/>
    </location>
</feature>
<feature type="domain" description="Bicarbonate transporter-like transmembrane" evidence="8">
    <location>
        <begin position="197"/>
        <end position="371"/>
    </location>
</feature>
<feature type="transmembrane region" description="Helical" evidence="7">
    <location>
        <begin position="734"/>
        <end position="753"/>
    </location>
</feature>